<evidence type="ECO:0000313" key="6">
    <source>
        <dbReference type="EMBL" id="CBI01651.1"/>
    </source>
</evidence>
<dbReference type="InterPro" id="IPR001694">
    <property type="entry name" value="NADH_UbQ_OxRdtase_su1/FPO"/>
</dbReference>
<dbReference type="PANTHER" id="PTHR43359:SF1">
    <property type="entry name" value="FORMATE HYDROGENLYASE SUBUNIT 4-RELATED"/>
    <property type="match status" value="1"/>
</dbReference>
<dbReference type="EMBL" id="CABO01000019">
    <property type="protein sequence ID" value="CBI01651.1"/>
    <property type="molecule type" value="Genomic_DNA"/>
</dbReference>
<dbReference type="GO" id="GO:0016491">
    <property type="term" value="F:oxidoreductase activity"/>
    <property type="evidence" value="ECO:0007669"/>
    <property type="project" value="UniProtKB-KW"/>
</dbReference>
<keyword evidence="3 5" id="KW-1133">Transmembrane helix</keyword>
<comment type="subcellular location">
    <subcellularLocation>
        <location evidence="1">Membrane</location>
        <topology evidence="1">Multi-pass membrane protein</topology>
    </subcellularLocation>
</comment>
<comment type="caution">
    <text evidence="6">The sequence shown here is derived from an EMBL/GenBank/DDBJ whole genome shotgun (WGS) entry which is preliminary data.</text>
</comment>
<organism evidence="6">
    <name type="scientific">mine drainage metagenome</name>
    <dbReference type="NCBI Taxonomy" id="410659"/>
    <lineage>
        <taxon>unclassified sequences</taxon>
        <taxon>metagenomes</taxon>
        <taxon>ecological metagenomes</taxon>
    </lineage>
</organism>
<keyword evidence="2 5" id="KW-0812">Transmembrane</keyword>
<dbReference type="InterPro" id="IPR052561">
    <property type="entry name" value="ComplexI_Subunit1"/>
</dbReference>
<feature type="transmembrane region" description="Helical" evidence="5">
    <location>
        <begin position="237"/>
        <end position="256"/>
    </location>
</feature>
<dbReference type="Pfam" id="PF00146">
    <property type="entry name" value="NADHdh"/>
    <property type="match status" value="1"/>
</dbReference>
<evidence type="ECO:0000256" key="5">
    <source>
        <dbReference type="SAM" id="Phobius"/>
    </source>
</evidence>
<feature type="transmembrane region" description="Helical" evidence="5">
    <location>
        <begin position="101"/>
        <end position="122"/>
    </location>
</feature>
<dbReference type="EC" id="1.6.99.5" evidence="6"/>
<name>E6Q391_9ZZZZ</name>
<keyword evidence="6" id="KW-0560">Oxidoreductase</keyword>
<sequence length="318" mass="33977">MFFTPLAMQSAQVLTLLLLSPLLSGCIARAEAVVAGKRGPSIFQVYRDILKFFRKQPIRPEPSSWPFRAAPYIACGCYATIATLIPVLTTYPLPGATFGDILGGAFVFALAGFFIALAALDSGSQYANLGSSRAVMVGILVEPTLILIFFSVAFITGTDLPYAMNAALRHSAADVLRPAHVLATAAFFMMLLVDTGRIPIESASATIEMGMIDDARYFEHSGVWMALLKWGASMKQFLLYVIFINVLLLPMGLSSGGSLGSLFVAVGTLFAKMLAVGAFVVAIETTFAKLRLYKITEFIATGLLVAVLAVFAYVVGVG</sequence>
<accession>E6Q391</accession>
<dbReference type="PANTHER" id="PTHR43359">
    <property type="entry name" value="FORMATE HYDROGENLYASE SUBUNIT 4"/>
    <property type="match status" value="1"/>
</dbReference>
<gene>
    <name evidence="6" type="ORF">CARN4_1972</name>
</gene>
<proteinExistence type="predicted"/>
<evidence type="ECO:0000256" key="1">
    <source>
        <dbReference type="ARBA" id="ARBA00004141"/>
    </source>
</evidence>
<dbReference type="GO" id="GO:0005886">
    <property type="term" value="C:plasma membrane"/>
    <property type="evidence" value="ECO:0007669"/>
    <property type="project" value="TreeGrafter"/>
</dbReference>
<keyword evidence="4 5" id="KW-0472">Membrane</keyword>
<feature type="transmembrane region" description="Helical" evidence="5">
    <location>
        <begin position="262"/>
        <end position="283"/>
    </location>
</feature>
<protein>
    <submittedName>
        <fullName evidence="6">Putative NADH dehydrogenase (Quinone)</fullName>
        <ecNumber evidence="6">1.6.99.5</ecNumber>
    </submittedName>
</protein>
<evidence type="ECO:0000256" key="2">
    <source>
        <dbReference type="ARBA" id="ARBA00022692"/>
    </source>
</evidence>
<evidence type="ECO:0000256" key="4">
    <source>
        <dbReference type="ARBA" id="ARBA00023136"/>
    </source>
</evidence>
<feature type="transmembrane region" description="Helical" evidence="5">
    <location>
        <begin position="295"/>
        <end position="315"/>
    </location>
</feature>
<dbReference type="AlphaFoldDB" id="E6Q391"/>
<feature type="transmembrane region" description="Helical" evidence="5">
    <location>
        <begin position="134"/>
        <end position="155"/>
    </location>
</feature>
<evidence type="ECO:0000256" key="3">
    <source>
        <dbReference type="ARBA" id="ARBA00022989"/>
    </source>
</evidence>
<reference evidence="6" key="1">
    <citation type="submission" date="2009-10" db="EMBL/GenBank/DDBJ databases">
        <title>Diversity of trophic interactions inside an arsenic-rich microbial ecosystem.</title>
        <authorList>
            <person name="Bertin P.N."/>
            <person name="Heinrich-Salmeron A."/>
            <person name="Pelletier E."/>
            <person name="Goulhen-Chollet F."/>
            <person name="Arsene-Ploetze F."/>
            <person name="Gallien S."/>
            <person name="Calteau A."/>
            <person name="Vallenet D."/>
            <person name="Casiot C."/>
            <person name="Chane-Woon-Ming B."/>
            <person name="Giloteaux L."/>
            <person name="Barakat M."/>
            <person name="Bonnefoy V."/>
            <person name="Bruneel O."/>
            <person name="Chandler M."/>
            <person name="Cleiss J."/>
            <person name="Duran R."/>
            <person name="Elbaz-Poulichet F."/>
            <person name="Fonknechten N."/>
            <person name="Lauga B."/>
            <person name="Mornico D."/>
            <person name="Ortet P."/>
            <person name="Schaeffer C."/>
            <person name="Siguier P."/>
            <person name="Alexander Thil Smith A."/>
            <person name="Van Dorsselaer A."/>
            <person name="Weissenbach J."/>
            <person name="Medigue C."/>
            <person name="Le Paslier D."/>
        </authorList>
    </citation>
    <scope>NUCLEOTIDE SEQUENCE</scope>
</reference>